<sequence>MYDLALSVIGAAARMPLVKVDREQFLRQQFADSPYLERVLRHGPQSVYKPRELKKKAHAIVRSNTTRASVVSFASGLPGNPFIMVPAAGADVVQYFGFAIHMAQQIAYLFGEDDLFENGGELTEGARVRVISYLGVMFGVARASTLIAKTSTVLGQNVGKKVAGQALTKTTWYPMVKKVGVLLGKKITKKTVEKTISKAVPVIGGVFSGGLTFAGFRSMGFLLTNEFVNLANSKF</sequence>
<gene>
    <name evidence="1" type="ORF">CORMATOL_00790</name>
</gene>
<protein>
    <recommendedName>
        <fullName evidence="3">Bacteriochlorophyll 4-vinyl reductase</fullName>
    </recommendedName>
</protein>
<name>C0E1D9_9CORY</name>
<organism evidence="1 2">
    <name type="scientific">Corynebacterium matruchotii ATCC 33806</name>
    <dbReference type="NCBI Taxonomy" id="566549"/>
    <lineage>
        <taxon>Bacteria</taxon>
        <taxon>Bacillati</taxon>
        <taxon>Actinomycetota</taxon>
        <taxon>Actinomycetes</taxon>
        <taxon>Mycobacteriales</taxon>
        <taxon>Corynebacteriaceae</taxon>
        <taxon>Corynebacterium</taxon>
    </lineage>
</organism>
<dbReference type="EMBL" id="ACEB01000008">
    <property type="protein sequence ID" value="EEG27693.1"/>
    <property type="molecule type" value="Genomic_DNA"/>
</dbReference>
<evidence type="ECO:0000313" key="2">
    <source>
        <dbReference type="Proteomes" id="UP000006247"/>
    </source>
</evidence>
<accession>C0E1D9</accession>
<reference evidence="1 2" key="1">
    <citation type="submission" date="2009-01" db="EMBL/GenBank/DDBJ databases">
        <authorList>
            <person name="Fulton L."/>
            <person name="Clifton S."/>
            <person name="Chinwalla A.T."/>
            <person name="Mitreva M."/>
            <person name="Sodergren E."/>
            <person name="Weinstock G."/>
            <person name="Clifton S."/>
            <person name="Dooling D.J."/>
            <person name="Fulton B."/>
            <person name="Minx P."/>
            <person name="Pepin K.H."/>
            <person name="Johnson M."/>
            <person name="Bhonagiri V."/>
            <person name="Nash W.E."/>
            <person name="Mardis E.R."/>
            <person name="Wilson R.K."/>
        </authorList>
    </citation>
    <scope>NUCLEOTIDE SEQUENCE [LARGE SCALE GENOMIC DNA]</scope>
    <source>
        <strain evidence="1 2">ATCC 33806</strain>
    </source>
</reference>
<proteinExistence type="predicted"/>
<comment type="caution">
    <text evidence="1">The sequence shown here is derived from an EMBL/GenBank/DDBJ whole genome shotgun (WGS) entry which is preliminary data.</text>
</comment>
<dbReference type="HOGENOM" id="CLU_071994_1_0_11"/>
<dbReference type="Proteomes" id="UP000006247">
    <property type="component" value="Unassembled WGS sequence"/>
</dbReference>
<dbReference type="AlphaFoldDB" id="C0E1D9"/>
<evidence type="ECO:0008006" key="3">
    <source>
        <dbReference type="Google" id="ProtNLM"/>
    </source>
</evidence>
<evidence type="ECO:0000313" key="1">
    <source>
        <dbReference type="EMBL" id="EEG27693.1"/>
    </source>
</evidence>